<dbReference type="Pfam" id="PF21825">
    <property type="entry name" value="crAss001_48"/>
    <property type="match status" value="1"/>
</dbReference>
<reference evidence="1" key="1">
    <citation type="journal article" date="2021" name="Proc. Natl. Acad. Sci. U.S.A.">
        <title>A Catalog of Tens of Thousands of Viruses from Human Metagenomes Reveals Hidden Associations with Chronic Diseases.</title>
        <authorList>
            <person name="Tisza M.J."/>
            <person name="Buck C.B."/>
        </authorList>
    </citation>
    <scope>NUCLEOTIDE SEQUENCE</scope>
    <source>
        <strain evidence="1">Ct9P15</strain>
    </source>
</reference>
<protein>
    <submittedName>
        <fullName evidence="1">Uncharacterized protein</fullName>
    </submittedName>
</protein>
<organism evidence="1">
    <name type="scientific">Podoviridae sp. ct9P15</name>
    <dbReference type="NCBI Taxonomy" id="2826543"/>
    <lineage>
        <taxon>Viruses</taxon>
        <taxon>Duplodnaviria</taxon>
        <taxon>Heunggongvirae</taxon>
        <taxon>Uroviricota</taxon>
        <taxon>Caudoviricetes</taxon>
    </lineage>
</organism>
<proteinExistence type="predicted"/>
<accession>A0A8S5MF63</accession>
<name>A0A8S5MF63_9CAUD</name>
<dbReference type="EMBL" id="BK014892">
    <property type="protein sequence ID" value="DAD80973.1"/>
    <property type="molecule type" value="Genomic_DNA"/>
</dbReference>
<dbReference type="InterPro" id="IPR054052">
    <property type="entry name" value="Y16Q-like"/>
</dbReference>
<sequence>MMELKDTCRLMCSDAYKDRFKAEYLQLKIRRDKLAAMLVKWDTGKLGFTPTCSRGLYTFQLYTMDGYLDILRNRAKLEGVEL</sequence>
<evidence type="ECO:0000313" key="1">
    <source>
        <dbReference type="EMBL" id="DAD80973.1"/>
    </source>
</evidence>